<evidence type="ECO:0000256" key="2">
    <source>
        <dbReference type="ARBA" id="ARBA00009941"/>
    </source>
</evidence>
<proteinExistence type="inferred from homology"/>
<dbReference type="PRINTS" id="PR00776">
    <property type="entry name" value="HEMOGLOBNASE"/>
</dbReference>
<dbReference type="PANTHER" id="PTHR48067:SF1">
    <property type="entry name" value="GPI-ANCHOR TRANSAMIDASE"/>
    <property type="match status" value="1"/>
</dbReference>
<evidence type="ECO:0000313" key="6">
    <source>
        <dbReference type="EMBL" id="OMH81642.1"/>
    </source>
</evidence>
<dbReference type="GO" id="GO:0006506">
    <property type="term" value="P:GPI anchor biosynthetic process"/>
    <property type="evidence" value="ECO:0007669"/>
    <property type="project" value="UniProtKB-UniPathway"/>
</dbReference>
<dbReference type="InterPro" id="IPR028361">
    <property type="entry name" value="GPI_transamidase"/>
</dbReference>
<dbReference type="Pfam" id="PF01650">
    <property type="entry name" value="Peptidase_C13"/>
    <property type="match status" value="1"/>
</dbReference>
<dbReference type="GO" id="GO:0003923">
    <property type="term" value="F:GPI-anchor transamidase activity"/>
    <property type="evidence" value="ECO:0007669"/>
    <property type="project" value="InterPro"/>
</dbReference>
<accession>A0A1R1PL94</accession>
<keyword evidence="7" id="KW-1185">Reference proteome</keyword>
<evidence type="ECO:0000256" key="1">
    <source>
        <dbReference type="ARBA" id="ARBA00004687"/>
    </source>
</evidence>
<reference evidence="7" key="2">
    <citation type="submission" date="2017-01" db="EMBL/GenBank/DDBJ databases">
        <authorList>
            <person name="Wang Y."/>
            <person name="White M."/>
            <person name="Kvist S."/>
            <person name="Moncalvo J.-M."/>
        </authorList>
    </citation>
    <scope>NUCLEOTIDE SEQUENCE [LARGE SCALE GENOMIC DNA]</scope>
    <source>
        <strain evidence="7">COL-18-3</strain>
    </source>
</reference>
<gene>
    <name evidence="6" type="ORF">AX774_g4889</name>
    <name evidence="5" type="ORF">AX774_g7234</name>
</gene>
<dbReference type="AlphaFoldDB" id="A0A1R1PL94"/>
<dbReference type="EMBL" id="LSSK01000852">
    <property type="protein sequence ID" value="OMH81642.1"/>
    <property type="molecule type" value="Genomic_DNA"/>
</dbReference>
<keyword evidence="3" id="KW-0337">GPI-anchor biosynthesis</keyword>
<dbReference type="UniPathway" id="UPA00196"/>
<dbReference type="Gene3D" id="3.40.50.1460">
    <property type="match status" value="1"/>
</dbReference>
<protein>
    <submittedName>
        <fullName evidence="6">GPI-anchor transamidase</fullName>
    </submittedName>
</protein>
<keyword evidence="4" id="KW-0732">Signal</keyword>
<evidence type="ECO:0000313" key="7">
    <source>
        <dbReference type="Proteomes" id="UP000188320"/>
    </source>
</evidence>
<evidence type="ECO:0000313" key="5">
    <source>
        <dbReference type="EMBL" id="OMH79353.1"/>
    </source>
</evidence>
<dbReference type="GO" id="GO:0006508">
    <property type="term" value="P:proteolysis"/>
    <property type="evidence" value="ECO:0007669"/>
    <property type="project" value="InterPro"/>
</dbReference>
<dbReference type="GO" id="GO:0016255">
    <property type="term" value="P:attachment of GPI anchor to protein"/>
    <property type="evidence" value="ECO:0007669"/>
    <property type="project" value="InterPro"/>
</dbReference>
<reference evidence="6" key="1">
    <citation type="submission" date="2017-01" db="EMBL/GenBank/DDBJ databases">
        <authorList>
            <person name="Mah S.A."/>
            <person name="Swanson W.J."/>
            <person name="Moy G.W."/>
            <person name="Vacquier V.D."/>
        </authorList>
    </citation>
    <scope>NUCLEOTIDE SEQUENCE [LARGE SCALE GENOMIC DNA]</scope>
    <source>
        <strain evidence="6">COL-18-3</strain>
    </source>
</reference>
<comment type="caution">
    <text evidence="6">The sequence shown here is derived from an EMBL/GenBank/DDBJ whole genome shotgun (WGS) entry which is preliminary data.</text>
</comment>
<dbReference type="EMBL" id="LSSK01001576">
    <property type="protein sequence ID" value="OMH79353.1"/>
    <property type="molecule type" value="Genomic_DNA"/>
</dbReference>
<organism evidence="6 7">
    <name type="scientific">Zancudomyces culisetae</name>
    <name type="common">Gut fungus</name>
    <name type="synonym">Smittium culisetae</name>
    <dbReference type="NCBI Taxonomy" id="1213189"/>
    <lineage>
        <taxon>Eukaryota</taxon>
        <taxon>Fungi</taxon>
        <taxon>Fungi incertae sedis</taxon>
        <taxon>Zoopagomycota</taxon>
        <taxon>Kickxellomycotina</taxon>
        <taxon>Harpellomycetes</taxon>
        <taxon>Harpellales</taxon>
        <taxon>Legeriomycetaceae</taxon>
        <taxon>Zancudomyces</taxon>
    </lineage>
</organism>
<comment type="pathway">
    <text evidence="1">Glycolipid biosynthesis; glycosylphosphatidylinositol-anchor biosynthesis.</text>
</comment>
<dbReference type="OrthoDB" id="192611at2759"/>
<evidence type="ECO:0000256" key="4">
    <source>
        <dbReference type="ARBA" id="ARBA00022729"/>
    </source>
</evidence>
<sequence>MLADDMACNPRNQVPGAVFDHPNKVVDLYGDNIEVDYRGYEVTVENFIRLLTGRVTPETPRSKRLLTDDKSNILIFMTGHGGDEFLKFQDFNEISSYDIAYAFAQMWEKKRYNEILFMIDTCQANTMYKTFYSPNIIAMGSSNKGENSYSYHHDYELGVSVIDRFTYSNLNFFERVKPGSKLTLQDLVNSYDKDFIASTPGIRTDLFKRHLNETLLSEFFGAEQNLELTKNTVKVTPQNNQPRRNKVSLSTRLESYKGVVTRESNNHRLEVKHANFEYLNTVGSLMFMLFSYSIYSLFV</sequence>
<dbReference type="GO" id="GO:0042765">
    <property type="term" value="C:GPI-anchor transamidase complex"/>
    <property type="evidence" value="ECO:0007669"/>
    <property type="project" value="InterPro"/>
</dbReference>
<name>A0A1R1PL94_ZANCU</name>
<dbReference type="Proteomes" id="UP000188320">
    <property type="component" value="Unassembled WGS sequence"/>
</dbReference>
<comment type="similarity">
    <text evidence="2">Belongs to the peptidase C13 family.</text>
</comment>
<evidence type="ECO:0000256" key="3">
    <source>
        <dbReference type="ARBA" id="ARBA00022502"/>
    </source>
</evidence>
<dbReference type="PANTHER" id="PTHR48067">
    <property type="entry name" value="GPI-ANCHOR TRANSAMIDASE"/>
    <property type="match status" value="1"/>
</dbReference>
<dbReference type="InterPro" id="IPR001096">
    <property type="entry name" value="Peptidase_C13"/>
</dbReference>